<name>A0A075AA12_OPIVI</name>
<feature type="non-terminal residue" evidence="1">
    <location>
        <position position="59"/>
    </location>
</feature>
<proteinExistence type="predicted"/>
<dbReference type="KEGG" id="ovi:T265_01285"/>
<accession>A0A075AA12</accession>
<feature type="non-terminal residue" evidence="1">
    <location>
        <position position="1"/>
    </location>
</feature>
<sequence>DWQCAQCRYSASRGTEAICQPITNSAQTSRTSQQSWVCTRGRIASESWCSAPPPDWKFV</sequence>
<reference evidence="1 2" key="1">
    <citation type="submission" date="2013-11" db="EMBL/GenBank/DDBJ databases">
        <title>Opisthorchis viverrini - life in the bile duct.</title>
        <authorList>
            <person name="Young N.D."/>
            <person name="Nagarajan N."/>
            <person name="Lin S.J."/>
            <person name="Korhonen P.K."/>
            <person name="Jex A.R."/>
            <person name="Hall R.S."/>
            <person name="Safavi-Hemami H."/>
            <person name="Kaewkong W."/>
            <person name="Bertrand D."/>
            <person name="Gao S."/>
            <person name="Seet Q."/>
            <person name="Wongkham S."/>
            <person name="Teh B.T."/>
            <person name="Wongkham C."/>
            <person name="Intapan P.M."/>
            <person name="Maleewong W."/>
            <person name="Yang X."/>
            <person name="Hu M."/>
            <person name="Wang Z."/>
            <person name="Hofmann A."/>
            <person name="Sternberg P.W."/>
            <person name="Tan P."/>
            <person name="Wang J."/>
            <person name="Gasser R.B."/>
        </authorList>
    </citation>
    <scope>NUCLEOTIDE SEQUENCE [LARGE SCALE GENOMIC DNA]</scope>
</reference>
<dbReference type="RefSeq" id="XP_009163555.1">
    <property type="nucleotide sequence ID" value="XM_009165291.1"/>
</dbReference>
<keyword evidence="2" id="KW-1185">Reference proteome</keyword>
<evidence type="ECO:0000313" key="1">
    <source>
        <dbReference type="EMBL" id="KER32595.1"/>
    </source>
</evidence>
<gene>
    <name evidence="1" type="ORF">T265_01285</name>
</gene>
<protein>
    <submittedName>
        <fullName evidence="1">Uncharacterized protein</fullName>
    </submittedName>
</protein>
<dbReference type="Proteomes" id="UP000054324">
    <property type="component" value="Unassembled WGS sequence"/>
</dbReference>
<dbReference type="CTD" id="20315473"/>
<evidence type="ECO:0000313" key="2">
    <source>
        <dbReference type="Proteomes" id="UP000054324"/>
    </source>
</evidence>
<organism evidence="1 2">
    <name type="scientific">Opisthorchis viverrini</name>
    <name type="common">Southeast Asian liver fluke</name>
    <dbReference type="NCBI Taxonomy" id="6198"/>
    <lineage>
        <taxon>Eukaryota</taxon>
        <taxon>Metazoa</taxon>
        <taxon>Spiralia</taxon>
        <taxon>Lophotrochozoa</taxon>
        <taxon>Platyhelminthes</taxon>
        <taxon>Trematoda</taxon>
        <taxon>Digenea</taxon>
        <taxon>Opisthorchiida</taxon>
        <taxon>Opisthorchiata</taxon>
        <taxon>Opisthorchiidae</taxon>
        <taxon>Opisthorchis</taxon>
    </lineage>
</organism>
<dbReference type="GeneID" id="20315473"/>
<dbReference type="AlphaFoldDB" id="A0A075AA12"/>
<dbReference type="EMBL" id="KL596632">
    <property type="protein sequence ID" value="KER32595.1"/>
    <property type="molecule type" value="Genomic_DNA"/>
</dbReference>